<reference evidence="3" key="2">
    <citation type="submission" date="2015-08" db="UniProtKB">
        <authorList>
            <consortium name="WormBaseParasite"/>
        </authorList>
    </citation>
    <scope>IDENTIFICATION</scope>
</reference>
<feature type="signal peptide" evidence="1">
    <location>
        <begin position="1"/>
        <end position="19"/>
    </location>
</feature>
<evidence type="ECO:0000256" key="1">
    <source>
        <dbReference type="SAM" id="SignalP"/>
    </source>
</evidence>
<accession>A0A0K0FXA9</accession>
<dbReference type="STRING" id="75913.A0A0K0FXA9"/>
<proteinExistence type="predicted"/>
<name>A0A0K0FXA9_STRVS</name>
<feature type="chain" id="PRO_5005330270" evidence="1">
    <location>
        <begin position="20"/>
        <end position="329"/>
    </location>
</feature>
<dbReference type="Proteomes" id="UP000035680">
    <property type="component" value="Unassembled WGS sequence"/>
</dbReference>
<dbReference type="AlphaFoldDB" id="A0A0K0FXA9"/>
<keyword evidence="1" id="KW-0732">Signal</keyword>
<organism evidence="2 3">
    <name type="scientific">Strongyloides venezuelensis</name>
    <name type="common">Threadworm</name>
    <dbReference type="NCBI Taxonomy" id="75913"/>
    <lineage>
        <taxon>Eukaryota</taxon>
        <taxon>Metazoa</taxon>
        <taxon>Ecdysozoa</taxon>
        <taxon>Nematoda</taxon>
        <taxon>Chromadorea</taxon>
        <taxon>Rhabditida</taxon>
        <taxon>Tylenchina</taxon>
        <taxon>Panagrolaimomorpha</taxon>
        <taxon>Strongyloidoidea</taxon>
        <taxon>Strongyloididae</taxon>
        <taxon>Strongyloides</taxon>
    </lineage>
</organism>
<evidence type="ECO:0000313" key="2">
    <source>
        <dbReference type="Proteomes" id="UP000035680"/>
    </source>
</evidence>
<dbReference type="WBParaSite" id="SVE_1708500.1">
    <property type="protein sequence ID" value="SVE_1708500.1"/>
    <property type="gene ID" value="SVE_1708500"/>
</dbReference>
<reference evidence="2" key="1">
    <citation type="submission" date="2014-07" db="EMBL/GenBank/DDBJ databases">
        <authorList>
            <person name="Martin A.A"/>
            <person name="De Silva N."/>
        </authorList>
    </citation>
    <scope>NUCLEOTIDE SEQUENCE</scope>
</reference>
<evidence type="ECO:0000313" key="3">
    <source>
        <dbReference type="WBParaSite" id="SVE_1708500.1"/>
    </source>
</evidence>
<keyword evidence="2" id="KW-1185">Reference proteome</keyword>
<sequence>MRFLLVTFVLFNTFNNLKGLCVDSNNYYLLGNLTNTSPTSTKCKSDSDQCVYIALNVPGMVIGSISGCQDDIGDTFTNIVTQRMDVRENFQLFFDNTTNKFDMKQICKFSMSGNTPAIVNTLTGNMEYFIHCYSQAALYINPPVVYNPPSKSANPTKCNDGQNQVTCTEGYCGVFEVAYLKQDDLSQVNKKYQSCPTQLINTIYLTSYLKDIVQNGGFQTSIYHMGSICANKGYDSALSKAQNLSYFMYINCYTNYNGYTPDIPQIPDLTNQPSAPISGESTTTSMSSILSSSIKTTTQKITTTTKYSAPTANLSFSLFTLLVISFFLA</sequence>
<protein>
    <submittedName>
        <fullName evidence="3">Transmembrane protein</fullName>
    </submittedName>
</protein>